<dbReference type="PANTHER" id="PTHR31306">
    <property type="entry name" value="ALPHA-1,6-MANNOSYLTRANSFERASE MNN11-RELATED"/>
    <property type="match status" value="1"/>
</dbReference>
<evidence type="ECO:0000256" key="2">
    <source>
        <dbReference type="ARBA" id="ARBA00022676"/>
    </source>
</evidence>
<name>A0A8J2X6Q9_9STRA</name>
<keyword evidence="3" id="KW-0808">Transferase</keyword>
<dbReference type="SUPFAM" id="SSF53448">
    <property type="entry name" value="Nucleotide-diphospho-sugar transferases"/>
    <property type="match status" value="1"/>
</dbReference>
<dbReference type="InterPro" id="IPR029044">
    <property type="entry name" value="Nucleotide-diphossugar_trans"/>
</dbReference>
<dbReference type="PANTHER" id="PTHR31306:SF4">
    <property type="entry name" value="ALPHA-1,2-GALACTOSYLTRANSFERASE"/>
    <property type="match status" value="1"/>
</dbReference>
<evidence type="ECO:0000256" key="3">
    <source>
        <dbReference type="ARBA" id="ARBA00022679"/>
    </source>
</evidence>
<comment type="similarity">
    <text evidence="1">Belongs to the glycosyltransferase 34 family.</text>
</comment>
<dbReference type="GO" id="GO:0006487">
    <property type="term" value="P:protein N-linked glycosylation"/>
    <property type="evidence" value="ECO:0007669"/>
    <property type="project" value="TreeGrafter"/>
</dbReference>
<dbReference type="OrthoDB" id="407658at2759"/>
<dbReference type="AlphaFoldDB" id="A0A8J2X6Q9"/>
<comment type="caution">
    <text evidence="5">The sequence shown here is derived from an EMBL/GenBank/DDBJ whole genome shotgun (WGS) entry which is preliminary data.</text>
</comment>
<keyword evidence="2" id="KW-0328">Glycosyltransferase</keyword>
<proteinExistence type="inferred from homology"/>
<evidence type="ECO:0000256" key="1">
    <source>
        <dbReference type="ARBA" id="ARBA00005664"/>
    </source>
</evidence>
<keyword evidence="6" id="KW-1185">Reference proteome</keyword>
<sequence>MMRRVPAAPPAHNKQRPAPALPNSSGRNSKFLRAALAALIVAACSIIYYRANYGRTLAASLEAAPPEPREPPCRAPPPERAAVNPRIGIVVLADTASEARYVQTQRYSQKSLDNKRAYADHHGYELIVHEPAAALPAPWSKVDALLLHLRRFDWLLYLDGDALVANPAICLESFLDDAYDVVMAEDWGGYNTGAFFVRNSTFSHELLRKMADAATGKLDLARREPWYAKTLPFEFEQRALHYLTDTASWRKWAARSPTKVPRVDPAAAARTRSHIKVVPQCALNAYLVRPRLASGPSAKVAARAAYQPGDFVVHLAGHKGENKGALLDYALKHLAHAPPQGAPKCGVT</sequence>
<dbReference type="GO" id="GO:0016757">
    <property type="term" value="F:glycosyltransferase activity"/>
    <property type="evidence" value="ECO:0007669"/>
    <property type="project" value="UniProtKB-KW"/>
</dbReference>
<evidence type="ECO:0000313" key="5">
    <source>
        <dbReference type="EMBL" id="CAH0378504.1"/>
    </source>
</evidence>
<dbReference type="EMBL" id="CAKKNE010000006">
    <property type="protein sequence ID" value="CAH0378504.1"/>
    <property type="molecule type" value="Genomic_DNA"/>
</dbReference>
<protein>
    <recommendedName>
        <fullName evidence="7">Nucleotide-diphospho-sugar transferase domain-containing protein</fullName>
    </recommendedName>
</protein>
<feature type="region of interest" description="Disordered" evidence="4">
    <location>
        <begin position="1"/>
        <end position="25"/>
    </location>
</feature>
<dbReference type="Gene3D" id="3.90.550.10">
    <property type="entry name" value="Spore Coat Polysaccharide Biosynthesis Protein SpsA, Chain A"/>
    <property type="match status" value="1"/>
</dbReference>
<evidence type="ECO:0008006" key="7">
    <source>
        <dbReference type="Google" id="ProtNLM"/>
    </source>
</evidence>
<evidence type="ECO:0000313" key="6">
    <source>
        <dbReference type="Proteomes" id="UP000789595"/>
    </source>
</evidence>
<dbReference type="Pfam" id="PF05637">
    <property type="entry name" value="Glyco_transf_34"/>
    <property type="match status" value="2"/>
</dbReference>
<dbReference type="Proteomes" id="UP000789595">
    <property type="component" value="Unassembled WGS sequence"/>
</dbReference>
<dbReference type="InterPro" id="IPR008630">
    <property type="entry name" value="Glyco_trans_34"/>
</dbReference>
<reference evidence="5" key="1">
    <citation type="submission" date="2021-11" db="EMBL/GenBank/DDBJ databases">
        <authorList>
            <consortium name="Genoscope - CEA"/>
            <person name="William W."/>
        </authorList>
    </citation>
    <scope>NUCLEOTIDE SEQUENCE</scope>
</reference>
<accession>A0A8J2X6Q9</accession>
<evidence type="ECO:0000256" key="4">
    <source>
        <dbReference type="SAM" id="MobiDB-lite"/>
    </source>
</evidence>
<dbReference type="GO" id="GO:0000139">
    <property type="term" value="C:Golgi membrane"/>
    <property type="evidence" value="ECO:0007669"/>
    <property type="project" value="TreeGrafter"/>
</dbReference>
<gene>
    <name evidence="5" type="ORF">PECAL_6P00940</name>
</gene>
<organism evidence="5 6">
    <name type="scientific">Pelagomonas calceolata</name>
    <dbReference type="NCBI Taxonomy" id="35677"/>
    <lineage>
        <taxon>Eukaryota</taxon>
        <taxon>Sar</taxon>
        <taxon>Stramenopiles</taxon>
        <taxon>Ochrophyta</taxon>
        <taxon>Pelagophyceae</taxon>
        <taxon>Pelagomonadales</taxon>
        <taxon>Pelagomonadaceae</taxon>
        <taxon>Pelagomonas</taxon>
    </lineage>
</organism>